<dbReference type="Proteomes" id="UP000719766">
    <property type="component" value="Unassembled WGS sequence"/>
</dbReference>
<dbReference type="GeneID" id="64599721"/>
<dbReference type="EMBL" id="JABBWE010000010">
    <property type="protein sequence ID" value="KAG1799692.1"/>
    <property type="molecule type" value="Genomic_DNA"/>
</dbReference>
<dbReference type="AlphaFoldDB" id="A0A9P7J2J8"/>
<protein>
    <submittedName>
        <fullName evidence="2">Uncharacterized protein</fullName>
    </submittedName>
</protein>
<dbReference type="RefSeq" id="XP_041163915.1">
    <property type="nucleotide sequence ID" value="XM_041305957.1"/>
</dbReference>
<feature type="region of interest" description="Disordered" evidence="1">
    <location>
        <begin position="42"/>
        <end position="216"/>
    </location>
</feature>
<keyword evidence="3" id="KW-1185">Reference proteome</keyword>
<dbReference type="OrthoDB" id="2687594at2759"/>
<proteinExistence type="predicted"/>
<feature type="compositionally biased region" description="Pro residues" evidence="1">
    <location>
        <begin position="143"/>
        <end position="153"/>
    </location>
</feature>
<accession>A0A9P7J2J8</accession>
<feature type="compositionally biased region" description="Pro residues" evidence="1">
    <location>
        <begin position="125"/>
        <end position="135"/>
    </location>
</feature>
<evidence type="ECO:0000256" key="1">
    <source>
        <dbReference type="SAM" id="MobiDB-lite"/>
    </source>
</evidence>
<name>A0A9P7J2J8_9AGAM</name>
<organism evidence="2 3">
    <name type="scientific">Suillus plorans</name>
    <dbReference type="NCBI Taxonomy" id="116603"/>
    <lineage>
        <taxon>Eukaryota</taxon>
        <taxon>Fungi</taxon>
        <taxon>Dikarya</taxon>
        <taxon>Basidiomycota</taxon>
        <taxon>Agaricomycotina</taxon>
        <taxon>Agaricomycetes</taxon>
        <taxon>Agaricomycetidae</taxon>
        <taxon>Boletales</taxon>
        <taxon>Suillineae</taxon>
        <taxon>Suillaceae</taxon>
        <taxon>Suillus</taxon>
    </lineage>
</organism>
<evidence type="ECO:0000313" key="2">
    <source>
        <dbReference type="EMBL" id="KAG1799692.1"/>
    </source>
</evidence>
<evidence type="ECO:0000313" key="3">
    <source>
        <dbReference type="Proteomes" id="UP000719766"/>
    </source>
</evidence>
<comment type="caution">
    <text evidence="2">The sequence shown here is derived from an EMBL/GenBank/DDBJ whole genome shotgun (WGS) entry which is preliminary data.</text>
</comment>
<feature type="compositionally biased region" description="Basic and acidic residues" evidence="1">
    <location>
        <begin position="175"/>
        <end position="184"/>
    </location>
</feature>
<gene>
    <name evidence="2" type="ORF">HD556DRAFT_1439351</name>
</gene>
<feature type="compositionally biased region" description="Pro residues" evidence="1">
    <location>
        <begin position="185"/>
        <end position="195"/>
    </location>
</feature>
<feature type="compositionally biased region" description="Basic and acidic residues" evidence="1">
    <location>
        <begin position="84"/>
        <end position="104"/>
    </location>
</feature>
<sequence length="287" mass="32227">MFPNSSSDRQLYVCVCSKHNLGQPHQVSKSTWHRHLEAATTEQERERIRSGRALQGHSIPLETNVGAAGNTAPAGNSDRMDEEDSRRTAQRDKCARVGHQDVQEVSRNNSPDLLQPLHPDEPPHPDPPPDPPQPPDPDEPPHPDAPPDPPQPPDPDEPLHPDKPPDPLQPPDPDEPLHPDEPPHPDTPPDPPQPPDPDEPPHPDEPPDPPQQQQQQYEIRIERRQRPDIDIVALAQSAVVETRASHCVIWHFPLGSTQHDLQHHSVCYPQLFPYEAQLSRARRSMRA</sequence>
<reference evidence="2" key="1">
    <citation type="journal article" date="2020" name="New Phytol.">
        <title>Comparative genomics reveals dynamic genome evolution in host specialist ectomycorrhizal fungi.</title>
        <authorList>
            <person name="Lofgren L.A."/>
            <person name="Nguyen N.H."/>
            <person name="Vilgalys R."/>
            <person name="Ruytinx J."/>
            <person name="Liao H.L."/>
            <person name="Branco S."/>
            <person name="Kuo A."/>
            <person name="LaButti K."/>
            <person name="Lipzen A."/>
            <person name="Andreopoulos W."/>
            <person name="Pangilinan J."/>
            <person name="Riley R."/>
            <person name="Hundley H."/>
            <person name="Na H."/>
            <person name="Barry K."/>
            <person name="Grigoriev I.V."/>
            <person name="Stajich J.E."/>
            <person name="Kennedy P.G."/>
        </authorList>
    </citation>
    <scope>NUCLEOTIDE SEQUENCE</scope>
    <source>
        <strain evidence="2">S12</strain>
    </source>
</reference>